<keyword evidence="2" id="KW-0805">Transcription regulation</keyword>
<keyword evidence="3" id="KW-0238">DNA-binding</keyword>
<dbReference type="Gene3D" id="1.25.40.10">
    <property type="entry name" value="Tetratricopeptide repeat domain"/>
    <property type="match status" value="1"/>
</dbReference>
<evidence type="ECO:0000256" key="4">
    <source>
        <dbReference type="ARBA" id="ARBA00023163"/>
    </source>
</evidence>
<dbReference type="EMBL" id="JBHRZF010000035">
    <property type="protein sequence ID" value="MFC3859901.1"/>
    <property type="molecule type" value="Genomic_DNA"/>
</dbReference>
<dbReference type="Pfam" id="PF00486">
    <property type="entry name" value="Trans_reg_C"/>
    <property type="match status" value="1"/>
</dbReference>
<evidence type="ECO:0000313" key="9">
    <source>
        <dbReference type="Proteomes" id="UP001595748"/>
    </source>
</evidence>
<evidence type="ECO:0000259" key="5">
    <source>
        <dbReference type="SMART" id="SM00065"/>
    </source>
</evidence>
<dbReference type="InterPro" id="IPR005158">
    <property type="entry name" value="BTAD"/>
</dbReference>
<dbReference type="InterPro" id="IPR036388">
    <property type="entry name" value="WH-like_DNA-bd_sf"/>
</dbReference>
<organism evidence="8 9">
    <name type="scientific">Deinococcus antarcticus</name>
    <dbReference type="NCBI Taxonomy" id="1298767"/>
    <lineage>
        <taxon>Bacteria</taxon>
        <taxon>Thermotogati</taxon>
        <taxon>Deinococcota</taxon>
        <taxon>Deinococci</taxon>
        <taxon>Deinococcales</taxon>
        <taxon>Deinococcaceae</taxon>
        <taxon>Deinococcus</taxon>
    </lineage>
</organism>
<dbReference type="SMART" id="SM00862">
    <property type="entry name" value="Trans_reg_C"/>
    <property type="match status" value="1"/>
</dbReference>
<proteinExistence type="inferred from homology"/>
<dbReference type="Gene3D" id="1.10.10.10">
    <property type="entry name" value="Winged helix-like DNA-binding domain superfamily/Winged helix DNA-binding domain"/>
    <property type="match status" value="1"/>
</dbReference>
<dbReference type="SUPFAM" id="SSF48452">
    <property type="entry name" value="TPR-like"/>
    <property type="match status" value="1"/>
</dbReference>
<evidence type="ECO:0000256" key="2">
    <source>
        <dbReference type="ARBA" id="ARBA00023015"/>
    </source>
</evidence>
<keyword evidence="9" id="KW-1185">Reference proteome</keyword>
<dbReference type="SMART" id="SM01043">
    <property type="entry name" value="BTAD"/>
    <property type="match status" value="1"/>
</dbReference>
<dbReference type="InterPro" id="IPR029016">
    <property type="entry name" value="GAF-like_dom_sf"/>
</dbReference>
<dbReference type="Pfam" id="PF03704">
    <property type="entry name" value="BTAD"/>
    <property type="match status" value="1"/>
</dbReference>
<name>A0ABV8A5V0_9DEIO</name>
<evidence type="ECO:0000256" key="3">
    <source>
        <dbReference type="ARBA" id="ARBA00023125"/>
    </source>
</evidence>
<reference evidence="9" key="1">
    <citation type="journal article" date="2019" name="Int. J. Syst. Evol. Microbiol.">
        <title>The Global Catalogue of Microorganisms (GCM) 10K type strain sequencing project: providing services to taxonomists for standard genome sequencing and annotation.</title>
        <authorList>
            <consortium name="The Broad Institute Genomics Platform"/>
            <consortium name="The Broad Institute Genome Sequencing Center for Infectious Disease"/>
            <person name="Wu L."/>
            <person name="Ma J."/>
        </authorList>
    </citation>
    <scope>NUCLEOTIDE SEQUENCE [LARGE SCALE GENOMIC DNA]</scope>
    <source>
        <strain evidence="9">CCTCC AB 2013263</strain>
    </source>
</reference>
<dbReference type="Proteomes" id="UP001595748">
    <property type="component" value="Unassembled WGS sequence"/>
</dbReference>
<comment type="similarity">
    <text evidence="1">Belongs to the AfsR/DnrI/RedD regulatory family.</text>
</comment>
<dbReference type="InterPro" id="IPR011990">
    <property type="entry name" value="TPR-like_helical_dom_sf"/>
</dbReference>
<gene>
    <name evidence="8" type="ORF">ACFOPQ_03865</name>
</gene>
<evidence type="ECO:0000259" key="7">
    <source>
        <dbReference type="SMART" id="SM01043"/>
    </source>
</evidence>
<dbReference type="InterPro" id="IPR001867">
    <property type="entry name" value="OmpR/PhoB-type_DNA-bd"/>
</dbReference>
<dbReference type="RefSeq" id="WP_380076062.1">
    <property type="nucleotide sequence ID" value="NZ_JBHRZF010000035.1"/>
</dbReference>
<dbReference type="InterPro" id="IPR003018">
    <property type="entry name" value="GAF"/>
</dbReference>
<feature type="domain" description="GAF" evidence="5">
    <location>
        <begin position="22"/>
        <end position="168"/>
    </location>
</feature>
<protein>
    <submittedName>
        <fullName evidence="8">GAF domain-containing protein</fullName>
    </submittedName>
</protein>
<sequence length="543" mass="60370">MPTDVFSTVSWAAETLNRDPRQLFHVVRVLLDDLRRFTGMDAAELYLADPGQQFLLLSGYAGKDQEAFFERSVFHFGEGFPGLAAQSRQPVLTTTLESDNRYLRERVKALGYHCFISFPLVLPHAVVGVLNLASRQVGQAEEARRSLALISPLLAASLYAVMTSLSERTLERVRQARTPRERALALLEDSLLTTPARRATLHPLHGADIETHPGQMGPCTGFHACPAKKGQVCISGHAELHCDFQGSAGLLMCLPMWDAGQVTAVETVQLPAQSMEVPTQTAAPLLWMNRLATGALGLEREEPKAAQPWLSIETFGAFRVRKNGEVLSPKDFKRRQSYQLLKILVTRHGRSMTTDELCEALWPDEPLDSKVLARLHVTLNALRQVVEPDPAEQQVILRDGAAYRLAPTLAYVLDTQQLEDLVRTGDAQSGQAAVQSYTRAADLYRGHFMEEDPFADWCALERDYYRELVVRSLFRVAELQEAGGLIPDTQATYSRILTVDPNRFEAYESLIGFLHQHGRSADARSYTEKYAQAYGGQPPAPGV</sequence>
<dbReference type="Gene3D" id="3.30.450.40">
    <property type="match status" value="1"/>
</dbReference>
<dbReference type="PANTHER" id="PTHR35807">
    <property type="entry name" value="TRANSCRIPTIONAL REGULATOR REDD-RELATED"/>
    <property type="match status" value="1"/>
</dbReference>
<accession>A0ABV8A5V0</accession>
<dbReference type="SMART" id="SM00065">
    <property type="entry name" value="GAF"/>
    <property type="match status" value="1"/>
</dbReference>
<dbReference type="SUPFAM" id="SSF55781">
    <property type="entry name" value="GAF domain-like"/>
    <property type="match status" value="1"/>
</dbReference>
<feature type="domain" description="OmpR/PhoB-type" evidence="6">
    <location>
        <begin position="323"/>
        <end position="405"/>
    </location>
</feature>
<comment type="caution">
    <text evidence="8">The sequence shown here is derived from an EMBL/GenBank/DDBJ whole genome shotgun (WGS) entry which is preliminary data.</text>
</comment>
<evidence type="ECO:0000256" key="1">
    <source>
        <dbReference type="ARBA" id="ARBA00005820"/>
    </source>
</evidence>
<keyword evidence="4" id="KW-0804">Transcription</keyword>
<evidence type="ECO:0000313" key="8">
    <source>
        <dbReference type="EMBL" id="MFC3859901.1"/>
    </source>
</evidence>
<dbReference type="Pfam" id="PF13185">
    <property type="entry name" value="GAF_2"/>
    <property type="match status" value="1"/>
</dbReference>
<dbReference type="InterPro" id="IPR051677">
    <property type="entry name" value="AfsR-DnrI-RedD_regulator"/>
</dbReference>
<feature type="domain" description="Bacterial transcriptional activator" evidence="7">
    <location>
        <begin position="413"/>
        <end position="543"/>
    </location>
</feature>
<dbReference type="SUPFAM" id="SSF46894">
    <property type="entry name" value="C-terminal effector domain of the bipartite response regulators"/>
    <property type="match status" value="1"/>
</dbReference>
<dbReference type="InterPro" id="IPR016032">
    <property type="entry name" value="Sig_transdc_resp-reg_C-effctor"/>
</dbReference>
<evidence type="ECO:0000259" key="6">
    <source>
        <dbReference type="SMART" id="SM00862"/>
    </source>
</evidence>